<dbReference type="GO" id="GO:0009611">
    <property type="term" value="P:response to wounding"/>
    <property type="evidence" value="ECO:0007669"/>
    <property type="project" value="InterPro"/>
</dbReference>
<keyword evidence="2" id="KW-0722">Serine protease inhibitor</keyword>
<dbReference type="PANTHER" id="PTHR33091">
    <property type="entry name" value="PROTEIN, PUTATIVE, EXPRESSED-RELATED"/>
    <property type="match status" value="1"/>
</dbReference>
<dbReference type="EMBL" id="JACHDS010000001">
    <property type="protein sequence ID" value="MBB6173925.1"/>
    <property type="molecule type" value="Genomic_DNA"/>
</dbReference>
<evidence type="ECO:0000256" key="2">
    <source>
        <dbReference type="ARBA" id="ARBA00022900"/>
    </source>
</evidence>
<feature type="signal peptide" evidence="3">
    <location>
        <begin position="1"/>
        <end position="27"/>
    </location>
</feature>
<evidence type="ECO:0000256" key="3">
    <source>
        <dbReference type="SAM" id="SignalP"/>
    </source>
</evidence>
<keyword evidence="1" id="KW-0646">Protease inhibitor</keyword>
<dbReference type="InterPro" id="IPR000864">
    <property type="entry name" value="Prot_inh_pot1"/>
</dbReference>
<dbReference type="Proteomes" id="UP000546642">
    <property type="component" value="Unassembled WGS sequence"/>
</dbReference>
<keyword evidence="3" id="KW-0732">Signal</keyword>
<dbReference type="Gene3D" id="3.30.10.10">
    <property type="entry name" value="Trypsin Inhibitor V, subunit A"/>
    <property type="match status" value="1"/>
</dbReference>
<accession>A0A7W9YL04</accession>
<organism evidence="4 5">
    <name type="scientific">Nocardiopsis mwathae</name>
    <dbReference type="NCBI Taxonomy" id="1472723"/>
    <lineage>
        <taxon>Bacteria</taxon>
        <taxon>Bacillati</taxon>
        <taxon>Actinomycetota</taxon>
        <taxon>Actinomycetes</taxon>
        <taxon>Streptosporangiales</taxon>
        <taxon>Nocardiopsidaceae</taxon>
        <taxon>Nocardiopsis</taxon>
    </lineage>
</organism>
<dbReference type="PANTHER" id="PTHR33091:SF29">
    <property type="entry name" value="SUBTILISIN INHIBITOR 1"/>
    <property type="match status" value="1"/>
</dbReference>
<dbReference type="SUPFAM" id="SSF54654">
    <property type="entry name" value="CI-2 family of serine protease inhibitors"/>
    <property type="match status" value="1"/>
</dbReference>
<dbReference type="InterPro" id="IPR036354">
    <property type="entry name" value="Prot_inh_pot1_sf"/>
</dbReference>
<dbReference type="AlphaFoldDB" id="A0A7W9YL04"/>
<name>A0A7W9YL04_9ACTN</name>
<dbReference type="GO" id="GO:0004867">
    <property type="term" value="F:serine-type endopeptidase inhibitor activity"/>
    <property type="evidence" value="ECO:0007669"/>
    <property type="project" value="UniProtKB-KW"/>
</dbReference>
<feature type="chain" id="PRO_5030580385" description="Proteinase inhibitor I78" evidence="3">
    <location>
        <begin position="28"/>
        <end position="111"/>
    </location>
</feature>
<gene>
    <name evidence="4" type="ORF">HNR23_003985</name>
</gene>
<dbReference type="RefSeq" id="WP_184077642.1">
    <property type="nucleotide sequence ID" value="NZ_JACHDS010000001.1"/>
</dbReference>
<evidence type="ECO:0008006" key="6">
    <source>
        <dbReference type="Google" id="ProtNLM"/>
    </source>
</evidence>
<evidence type="ECO:0000313" key="4">
    <source>
        <dbReference type="EMBL" id="MBB6173925.1"/>
    </source>
</evidence>
<evidence type="ECO:0000313" key="5">
    <source>
        <dbReference type="Proteomes" id="UP000546642"/>
    </source>
</evidence>
<protein>
    <recommendedName>
        <fullName evidence="6">Proteinase inhibitor I78</fullName>
    </recommendedName>
</protein>
<reference evidence="4 5" key="1">
    <citation type="submission" date="2020-08" db="EMBL/GenBank/DDBJ databases">
        <title>Sequencing the genomes of 1000 actinobacteria strains.</title>
        <authorList>
            <person name="Klenk H.-P."/>
        </authorList>
    </citation>
    <scope>NUCLEOTIDE SEQUENCE [LARGE SCALE GENOMIC DNA]</scope>
    <source>
        <strain evidence="4 5">DSM 46659</strain>
    </source>
</reference>
<comment type="caution">
    <text evidence="4">The sequence shown here is derived from an EMBL/GenBank/DDBJ whole genome shotgun (WGS) entry which is preliminary data.</text>
</comment>
<evidence type="ECO:0000256" key="1">
    <source>
        <dbReference type="ARBA" id="ARBA00022690"/>
    </source>
</evidence>
<proteinExistence type="predicted"/>
<keyword evidence="5" id="KW-1185">Reference proteome</keyword>
<dbReference type="PRINTS" id="PR00292">
    <property type="entry name" value="POTATOINHBTR"/>
</dbReference>
<dbReference type="Pfam" id="PF00280">
    <property type="entry name" value="potato_inhibit"/>
    <property type="match status" value="1"/>
</dbReference>
<sequence length="111" mass="11895">MKRVTVAAFVLASATSLGVGIPAVASAAVADKAAPEQRAASFCQGKQEWPELAGMPAKAAKEIIERENPYVTARILPEGSPVTLDFRCDRVWLFHKVDSPQLLLAHTPRVG</sequence>